<evidence type="ECO:0000313" key="4">
    <source>
        <dbReference type="Proteomes" id="UP001146793"/>
    </source>
</evidence>
<feature type="signal peptide" evidence="2">
    <location>
        <begin position="1"/>
        <end position="19"/>
    </location>
</feature>
<gene>
    <name evidence="3" type="ORF">M0812_30344</name>
</gene>
<evidence type="ECO:0000256" key="2">
    <source>
        <dbReference type="SAM" id="SignalP"/>
    </source>
</evidence>
<proteinExistence type="predicted"/>
<sequence length="263" mass="31352">MNKFFSFLLILLFFLFVTSLDPPYNRHDFPLQVENFHKTVEFICNSFVSSESEGNYFFLIKTDDRKIQPSVKLTLQIHKSHITIKKGFLMIEGCQIKTKYSTLISIFKDETTFRKEFFQKNIRTDCKLSKLRIFEKAFNFDSKKYTQILNEPESETKKQEKEPGSFKGHQAFKKARESEEEFEEKVLDFVDELIEKKDDLLHKLKIESFDIKKKWAKADFQKSFSNLKDKILKSIDMNTEQEAETETETEEEKEIYRGKYIEL</sequence>
<feature type="region of interest" description="Disordered" evidence="1">
    <location>
        <begin position="151"/>
        <end position="170"/>
    </location>
</feature>
<organism evidence="3 4">
    <name type="scientific">Anaeramoeba flamelloides</name>
    <dbReference type="NCBI Taxonomy" id="1746091"/>
    <lineage>
        <taxon>Eukaryota</taxon>
        <taxon>Metamonada</taxon>
        <taxon>Anaeramoebidae</taxon>
        <taxon>Anaeramoeba</taxon>
    </lineage>
</organism>
<protein>
    <submittedName>
        <fullName evidence="3">Uncharacterized protein</fullName>
    </submittedName>
</protein>
<dbReference type="AlphaFoldDB" id="A0AAV7Y1S7"/>
<evidence type="ECO:0000256" key="1">
    <source>
        <dbReference type="SAM" id="MobiDB-lite"/>
    </source>
</evidence>
<feature type="chain" id="PRO_5043597085" evidence="2">
    <location>
        <begin position="20"/>
        <end position="263"/>
    </location>
</feature>
<dbReference type="EMBL" id="JANTQA010000076">
    <property type="protein sequence ID" value="KAJ3423808.1"/>
    <property type="molecule type" value="Genomic_DNA"/>
</dbReference>
<reference evidence="3" key="1">
    <citation type="submission" date="2022-08" db="EMBL/GenBank/DDBJ databases">
        <title>Novel sulphate-reducing endosymbionts in the free-living metamonad Anaeramoeba.</title>
        <authorList>
            <person name="Jerlstrom-Hultqvist J."/>
            <person name="Cepicka I."/>
            <person name="Gallot-Lavallee L."/>
            <person name="Salas-Leiva D."/>
            <person name="Curtis B.A."/>
            <person name="Zahonova K."/>
            <person name="Pipaliya S."/>
            <person name="Dacks J."/>
            <person name="Roger A.J."/>
        </authorList>
    </citation>
    <scope>NUCLEOTIDE SEQUENCE</scope>
    <source>
        <strain evidence="3">Busselton2</strain>
    </source>
</reference>
<keyword evidence="2" id="KW-0732">Signal</keyword>
<dbReference type="Proteomes" id="UP001146793">
    <property type="component" value="Unassembled WGS sequence"/>
</dbReference>
<name>A0AAV7Y1S7_9EUKA</name>
<evidence type="ECO:0000313" key="3">
    <source>
        <dbReference type="EMBL" id="KAJ3423808.1"/>
    </source>
</evidence>
<comment type="caution">
    <text evidence="3">The sequence shown here is derived from an EMBL/GenBank/DDBJ whole genome shotgun (WGS) entry which is preliminary data.</text>
</comment>
<feature type="compositionally biased region" description="Basic and acidic residues" evidence="1">
    <location>
        <begin position="154"/>
        <end position="164"/>
    </location>
</feature>
<accession>A0AAV7Y1S7</accession>